<comment type="caution">
    <text evidence="1">The sequence shown here is derived from an EMBL/GenBank/DDBJ whole genome shotgun (WGS) entry which is preliminary data.</text>
</comment>
<dbReference type="EMBL" id="JAWRVI010000377">
    <property type="protein sequence ID" value="KAK4066207.1"/>
    <property type="molecule type" value="Genomic_DNA"/>
</dbReference>
<gene>
    <name evidence="1" type="ORF">Purlil1_13951</name>
</gene>
<proteinExistence type="predicted"/>
<reference evidence="1 2" key="1">
    <citation type="journal article" date="2024" name="Microbiol. Resour. Announc.">
        <title>Genome annotations for the ascomycete fungi Trichoderma harzianum, Trichoderma aggressivum, and Purpureocillium lilacinum.</title>
        <authorList>
            <person name="Beijen E.P.W."/>
            <person name="Ohm R.A."/>
        </authorList>
    </citation>
    <scope>NUCLEOTIDE SEQUENCE [LARGE SCALE GENOMIC DNA]</scope>
    <source>
        <strain evidence="1 2">CBS 150709</strain>
    </source>
</reference>
<name>A0ABR0BCQ0_PURLI</name>
<evidence type="ECO:0000313" key="2">
    <source>
        <dbReference type="Proteomes" id="UP001287286"/>
    </source>
</evidence>
<dbReference type="Proteomes" id="UP001287286">
    <property type="component" value="Unassembled WGS sequence"/>
</dbReference>
<keyword evidence="2" id="KW-1185">Reference proteome</keyword>
<protein>
    <submittedName>
        <fullName evidence="1">Uncharacterized protein</fullName>
    </submittedName>
</protein>
<evidence type="ECO:0000313" key="1">
    <source>
        <dbReference type="EMBL" id="KAK4066207.1"/>
    </source>
</evidence>
<organism evidence="1 2">
    <name type="scientific">Purpureocillium lilacinum</name>
    <name type="common">Paecilomyces lilacinus</name>
    <dbReference type="NCBI Taxonomy" id="33203"/>
    <lineage>
        <taxon>Eukaryota</taxon>
        <taxon>Fungi</taxon>
        <taxon>Dikarya</taxon>
        <taxon>Ascomycota</taxon>
        <taxon>Pezizomycotina</taxon>
        <taxon>Sordariomycetes</taxon>
        <taxon>Hypocreomycetidae</taxon>
        <taxon>Hypocreales</taxon>
        <taxon>Ophiocordycipitaceae</taxon>
        <taxon>Purpureocillium</taxon>
    </lineage>
</organism>
<sequence length="137" mass="15417">MGGSLNPSVQTTSIRGLTFVDMLDLEAQNKRERDSGGRKESWDRREIMRNFACSHEDAQLPFSTSVSRTRIQIMMAHRSVHTAGDHDGRQPQAEQSTAPWLYTMPRVAVLATAAARTTMRLATCVLTDWLLFLYSTT</sequence>
<accession>A0ABR0BCQ0</accession>